<comment type="subcellular location">
    <subcellularLocation>
        <location evidence="2">Cytoplasm</location>
    </subcellularLocation>
</comment>
<evidence type="ECO:0000256" key="6">
    <source>
        <dbReference type="ARBA" id="ARBA00022676"/>
    </source>
</evidence>
<dbReference type="InterPro" id="IPR017853">
    <property type="entry name" value="GH"/>
</dbReference>
<evidence type="ECO:0000313" key="12">
    <source>
        <dbReference type="EMBL" id="ELP84817.1"/>
    </source>
</evidence>
<evidence type="ECO:0000256" key="2">
    <source>
        <dbReference type="ARBA" id="ARBA00004496"/>
    </source>
</evidence>
<dbReference type="InterPro" id="IPR013784">
    <property type="entry name" value="Carb-bd-like_fold"/>
</dbReference>
<dbReference type="Pfam" id="PF02446">
    <property type="entry name" value="Glyco_hydro_77"/>
    <property type="match status" value="1"/>
</dbReference>
<dbReference type="SMART" id="SM01065">
    <property type="entry name" value="CBM_2"/>
    <property type="match status" value="1"/>
</dbReference>
<dbReference type="Gene3D" id="2.60.40.10">
    <property type="entry name" value="Immunoglobulins"/>
    <property type="match status" value="1"/>
</dbReference>
<dbReference type="PANTHER" id="PTHR32518:SF3">
    <property type="entry name" value="4-ALPHA-GLUCANOTRANSFERASE"/>
    <property type="match status" value="1"/>
</dbReference>
<dbReference type="InterPro" id="IPR002044">
    <property type="entry name" value="CBM20"/>
</dbReference>
<dbReference type="PANTHER" id="PTHR32518">
    <property type="match status" value="1"/>
</dbReference>
<gene>
    <name evidence="12" type="ORF">EIN_283630</name>
</gene>
<evidence type="ECO:0000256" key="4">
    <source>
        <dbReference type="ARBA" id="ARBA00012560"/>
    </source>
</evidence>
<evidence type="ECO:0000313" key="13">
    <source>
        <dbReference type="Proteomes" id="UP000014680"/>
    </source>
</evidence>
<dbReference type="OrthoDB" id="6123450at2759"/>
<dbReference type="CDD" id="cd05816">
    <property type="entry name" value="CBM20_DPE2_repeat2"/>
    <property type="match status" value="1"/>
</dbReference>
<comment type="catalytic activity">
    <reaction evidence="1">
        <text>Transfers a segment of a (1-&gt;4)-alpha-D-glucan to a new position in an acceptor, which may be glucose or a (1-&gt;4)-alpha-D-glucan.</text>
        <dbReference type="EC" id="2.4.1.25"/>
    </reaction>
</comment>
<dbReference type="GeneID" id="14883873"/>
<organism evidence="12 13">
    <name type="scientific">Entamoeba invadens IP1</name>
    <dbReference type="NCBI Taxonomy" id="370355"/>
    <lineage>
        <taxon>Eukaryota</taxon>
        <taxon>Amoebozoa</taxon>
        <taxon>Evosea</taxon>
        <taxon>Archamoebae</taxon>
        <taxon>Mastigamoebida</taxon>
        <taxon>Entamoebidae</taxon>
        <taxon>Entamoeba</taxon>
    </lineage>
</organism>
<dbReference type="EC" id="2.4.1.25" evidence="4"/>
<dbReference type="RefSeq" id="XP_004184163.1">
    <property type="nucleotide sequence ID" value="XM_004184115.1"/>
</dbReference>
<dbReference type="InterPro" id="IPR034841">
    <property type="entry name" value="CBM20_DPE2_2"/>
</dbReference>
<evidence type="ECO:0000256" key="7">
    <source>
        <dbReference type="ARBA" id="ARBA00022679"/>
    </source>
</evidence>
<evidence type="ECO:0000256" key="5">
    <source>
        <dbReference type="ARBA" id="ARBA00022490"/>
    </source>
</evidence>
<evidence type="ECO:0000256" key="10">
    <source>
        <dbReference type="ARBA" id="ARBA00031501"/>
    </source>
</evidence>
<keyword evidence="5" id="KW-0963">Cytoplasm</keyword>
<dbReference type="GO" id="GO:0005737">
    <property type="term" value="C:cytoplasm"/>
    <property type="evidence" value="ECO:0007669"/>
    <property type="project" value="UniProtKB-SubCell"/>
</dbReference>
<name>L7FK70_ENTIV</name>
<sequence>MVFFTVHYSTPFGQAVCLEVEGEKELFKLKYQDNNTWTGEFTFTQTGLIHYQYLVVKEDDVKVVYRTEGNKEHYTHTLDLAALPLFKKVEVNDLFLSGSGAEDSFLNTSFFRKVIYGKRTDEKMEIKKIGETTLLLRIRCTCVPEGQCVFVGGAIEALGKWNVHGAVKMTPTHAPYYEALVDITKETKPFEYKLFIADTHTRANARWEERGNRVYYVPQLKEDEVKEKDVLIIKEDDDLAGLYYRGVGVVTPIFSLRTKASCGCGEFLDVIKLVDWCKKTGISLIQTLPVNDTTVYFTWRDTYPYNPNSVQAFHLLYLRLSAITEDKEILAEIAQQSERLNKLAQIDYEEVLRVKEEISRKVFAKVGTTQKGFDEFKNTAKTWLIPYCVYRTLVKSVDTPLPPTPKDFAEVEKMYEEHKEECDYYAFVQYNLHLQLKEASEYATNNKVALKGDLPIGVSKRSVECWMHPDLFHLDKSTGAPPDYFSAGEGQNWGFPTYNWENMAKDDYAWWKGRLSQMAQYFSAYRIDHILGFFRIWSIPAGHRTGLLGRFNPDWPISRQELEGYGIYDTDRLSYPYIRDHTLNALFGSERDFVVSKFLVDNYNGTYNLKPEYQTEGAILEKTGLCPEMRDSDKKIVTGLKLLLQNVCLLRDENNSNYFYPRIDMQKSYSSFNELPFEEQENLRKLYRQYFYERHEGLWEETARRRLPAMARASNMLVCGEDLGMVPDCVVRVMNDMKIACLRIQRLTDTPEKKFYHPADYQYLTVSAPSGHDMSTIRGWWEEDRDKTQYFWNHLLGRSGAAPFSCPPDVVKVIFDMHLYAPAMLACFPMQDVLSLKAKYIEGRDPKQEQINDPSNPIHYWRYRCHVDLDDILSDNELNNLLSASVYGSGRHMF</sequence>
<dbReference type="PROSITE" id="PS51166">
    <property type="entry name" value="CBM20"/>
    <property type="match status" value="1"/>
</dbReference>
<keyword evidence="7" id="KW-0808">Transferase</keyword>
<evidence type="ECO:0000256" key="1">
    <source>
        <dbReference type="ARBA" id="ARBA00000439"/>
    </source>
</evidence>
<dbReference type="VEuPathDB" id="AmoebaDB:EIN_283630"/>
<evidence type="ECO:0000259" key="11">
    <source>
        <dbReference type="PROSITE" id="PS51166"/>
    </source>
</evidence>
<evidence type="ECO:0000256" key="9">
    <source>
        <dbReference type="ARBA" id="ARBA00031423"/>
    </source>
</evidence>
<dbReference type="SUPFAM" id="SSF49452">
    <property type="entry name" value="Starch-binding domain-like"/>
    <property type="match status" value="2"/>
</dbReference>
<dbReference type="InterPro" id="IPR003385">
    <property type="entry name" value="Glyco_hydro_77"/>
</dbReference>
<evidence type="ECO:0000256" key="8">
    <source>
        <dbReference type="ARBA" id="ARBA00023277"/>
    </source>
</evidence>
<dbReference type="OMA" id="HYEFKED"/>
<dbReference type="Proteomes" id="UP000014680">
    <property type="component" value="Unassembled WGS sequence"/>
</dbReference>
<dbReference type="GO" id="GO:0004134">
    <property type="term" value="F:4-alpha-glucanotransferase activity"/>
    <property type="evidence" value="ECO:0007669"/>
    <property type="project" value="UniProtKB-EC"/>
</dbReference>
<evidence type="ECO:0000256" key="3">
    <source>
        <dbReference type="ARBA" id="ARBA00005684"/>
    </source>
</evidence>
<dbReference type="SUPFAM" id="SSF51445">
    <property type="entry name" value="(Trans)glycosidases"/>
    <property type="match status" value="1"/>
</dbReference>
<dbReference type="GO" id="GO:0005975">
    <property type="term" value="P:carbohydrate metabolic process"/>
    <property type="evidence" value="ECO:0007669"/>
    <property type="project" value="InterPro"/>
</dbReference>
<dbReference type="GO" id="GO:2001070">
    <property type="term" value="F:starch binding"/>
    <property type="evidence" value="ECO:0007669"/>
    <property type="project" value="InterPro"/>
</dbReference>
<reference evidence="12 13" key="1">
    <citation type="submission" date="2012-10" db="EMBL/GenBank/DDBJ databases">
        <authorList>
            <person name="Zafar N."/>
            <person name="Inman J."/>
            <person name="Hall N."/>
            <person name="Lorenzi H."/>
            <person name="Caler E."/>
        </authorList>
    </citation>
    <scope>NUCLEOTIDE SEQUENCE [LARGE SCALE GENOMIC DNA]</scope>
    <source>
        <strain evidence="12 13">IP1</strain>
    </source>
</reference>
<dbReference type="EMBL" id="KB207106">
    <property type="protein sequence ID" value="ELP84817.1"/>
    <property type="molecule type" value="Genomic_DNA"/>
</dbReference>
<accession>L7FK70</accession>
<dbReference type="Gene3D" id="3.20.20.80">
    <property type="entry name" value="Glycosidases"/>
    <property type="match status" value="2"/>
</dbReference>
<dbReference type="Pfam" id="PF00686">
    <property type="entry name" value="CBM_20"/>
    <property type="match status" value="1"/>
</dbReference>
<feature type="domain" description="CBM20" evidence="11">
    <location>
        <begin position="126"/>
        <end position="238"/>
    </location>
</feature>
<dbReference type="KEGG" id="eiv:EIN_283630"/>
<proteinExistence type="inferred from homology"/>
<keyword evidence="8" id="KW-0119">Carbohydrate metabolism</keyword>
<dbReference type="InterPro" id="IPR013783">
    <property type="entry name" value="Ig-like_fold"/>
</dbReference>
<keyword evidence="13" id="KW-1185">Reference proteome</keyword>
<protein>
    <recommendedName>
        <fullName evidence="4">4-alpha-glucanotransferase</fullName>
        <ecNumber evidence="4">2.4.1.25</ecNumber>
    </recommendedName>
    <alternativeName>
        <fullName evidence="9">Amylomaltase</fullName>
    </alternativeName>
    <alternativeName>
        <fullName evidence="10">Disproportionating enzyme</fullName>
    </alternativeName>
</protein>
<dbReference type="AlphaFoldDB" id="L7FK70"/>
<comment type="similarity">
    <text evidence="3">Belongs to the disproportionating enzyme family.</text>
</comment>
<keyword evidence="6" id="KW-0328">Glycosyltransferase</keyword>